<feature type="transmembrane region" description="Helical" evidence="2">
    <location>
        <begin position="313"/>
        <end position="333"/>
    </location>
</feature>
<accession>A0ABU7ZCN7</accession>
<keyword evidence="2" id="KW-1133">Transmembrane helix</keyword>
<evidence type="ECO:0000313" key="4">
    <source>
        <dbReference type="Proteomes" id="UP001310387"/>
    </source>
</evidence>
<name>A0ABU7ZCN7_9MICO</name>
<feature type="transmembrane region" description="Helical" evidence="2">
    <location>
        <begin position="250"/>
        <end position="269"/>
    </location>
</feature>
<reference evidence="3" key="1">
    <citation type="journal article" date="2024" name="Antonie Van Leeuwenhoek">
        <title>Isoptericola haloaureus sp. nov., a dimorphic actinobacterium isolated from mangrove sediments of southeast India, implicating biosaline agricultural significance through nitrogen fixation and salt tolerance genes.</title>
        <authorList>
            <person name="Prathaban M."/>
            <person name="Prathiviraj R."/>
            <person name="Ravichandran M."/>
            <person name="Natarajan S.D."/>
            <person name="Sobanaa M."/>
            <person name="Hari Krishna Kumar S."/>
            <person name="Chandrasekar V."/>
            <person name="Selvin J."/>
        </authorList>
    </citation>
    <scope>NUCLEOTIDE SEQUENCE</scope>
    <source>
        <strain evidence="3">MP1014</strain>
    </source>
</reference>
<sequence>MSLHRGTVARYAVGSVGTGGFGTLPGLVLVYYLTDTLGVAALAAGLIVTLAKVWDVVVDPVIGAASDRDRAAHGTRRRLMIVGGVLLPVFFLLTFAVPPSLGSLAGAVWVLVAFLCAATAFSLFQVPYIALPAELTGSYDERTRLLTARVVVLTVAILAFGGGAPALRGPVPDEHAGYLLMGAVAGLVLGASLLVAAGVEGRVRRRDPGRAADGVPQPPEVATPDGATPGVLAHYRAGLAVLRTSPPFRALLSAFVLQALATGTMLAGAQYVATWVLDDEGAVTFLFAALVGPAVVFAPVWGRAARRIGKERAFAVASGVFLVAAAALVVMYWSPGVWVYAVVAVAGAAYAGLQSLPMAMLPDVVSHDAVTRGPGRAGTFSGLWTAGETTGFGLGTAVLATVLATTGYVESRAEAVVVQPDSAVLGIVLAFTLLPAALVAVSLVPLRRYPLRRTDIEAAHTAARTEEHRA</sequence>
<feature type="transmembrane region" description="Helical" evidence="2">
    <location>
        <begin position="39"/>
        <end position="58"/>
    </location>
</feature>
<keyword evidence="2" id="KW-0472">Membrane</keyword>
<feature type="transmembrane region" description="Helical" evidence="2">
    <location>
        <begin position="281"/>
        <end position="301"/>
    </location>
</feature>
<feature type="transmembrane region" description="Helical" evidence="2">
    <location>
        <begin position="176"/>
        <end position="199"/>
    </location>
</feature>
<dbReference type="InterPro" id="IPR039672">
    <property type="entry name" value="MFS_2"/>
</dbReference>
<feature type="transmembrane region" description="Helical" evidence="2">
    <location>
        <begin position="423"/>
        <end position="444"/>
    </location>
</feature>
<feature type="transmembrane region" description="Helical" evidence="2">
    <location>
        <begin position="12"/>
        <end position="33"/>
    </location>
</feature>
<feature type="transmembrane region" description="Helical" evidence="2">
    <location>
        <begin position="339"/>
        <end position="361"/>
    </location>
</feature>
<dbReference type="Proteomes" id="UP001310387">
    <property type="component" value="Unassembled WGS sequence"/>
</dbReference>
<dbReference type="PANTHER" id="PTHR11328">
    <property type="entry name" value="MAJOR FACILITATOR SUPERFAMILY DOMAIN-CONTAINING PROTEIN"/>
    <property type="match status" value="1"/>
</dbReference>
<reference evidence="3" key="2">
    <citation type="submission" date="2024-02" db="EMBL/GenBank/DDBJ databases">
        <authorList>
            <person name="Prathaban M."/>
            <person name="Mythili R."/>
            <person name="Sharmila Devi N."/>
            <person name="Sobanaa M."/>
            <person name="Prathiviraj R."/>
            <person name="Selvin J."/>
        </authorList>
    </citation>
    <scope>NUCLEOTIDE SEQUENCE</scope>
    <source>
        <strain evidence="3">MP1014</strain>
    </source>
</reference>
<feature type="transmembrane region" description="Helical" evidence="2">
    <location>
        <begin position="145"/>
        <end position="164"/>
    </location>
</feature>
<evidence type="ECO:0000256" key="2">
    <source>
        <dbReference type="SAM" id="Phobius"/>
    </source>
</evidence>
<dbReference type="PANTHER" id="PTHR11328:SF24">
    <property type="entry name" value="MAJOR FACILITATOR SUPERFAMILY (MFS) PROFILE DOMAIN-CONTAINING PROTEIN"/>
    <property type="match status" value="1"/>
</dbReference>
<dbReference type="InterPro" id="IPR036259">
    <property type="entry name" value="MFS_trans_sf"/>
</dbReference>
<dbReference type="SUPFAM" id="SSF103473">
    <property type="entry name" value="MFS general substrate transporter"/>
    <property type="match status" value="1"/>
</dbReference>
<comment type="caution">
    <text evidence="3">The sequence shown here is derived from an EMBL/GenBank/DDBJ whole genome shotgun (WGS) entry which is preliminary data.</text>
</comment>
<organism evidence="3 4">
    <name type="scientific">Isoptericola haloaureus</name>
    <dbReference type="NCBI Taxonomy" id="1542902"/>
    <lineage>
        <taxon>Bacteria</taxon>
        <taxon>Bacillati</taxon>
        <taxon>Actinomycetota</taxon>
        <taxon>Actinomycetes</taxon>
        <taxon>Micrococcales</taxon>
        <taxon>Promicromonosporaceae</taxon>
        <taxon>Isoptericola</taxon>
    </lineage>
</organism>
<protein>
    <submittedName>
        <fullName evidence="3">MFS transporter</fullName>
    </submittedName>
</protein>
<feature type="transmembrane region" description="Helical" evidence="2">
    <location>
        <begin position="104"/>
        <end position="124"/>
    </location>
</feature>
<evidence type="ECO:0000313" key="3">
    <source>
        <dbReference type="EMBL" id="MEG3616747.1"/>
    </source>
</evidence>
<dbReference type="EMBL" id="JBAGLP010000120">
    <property type="protein sequence ID" value="MEG3616747.1"/>
    <property type="molecule type" value="Genomic_DNA"/>
</dbReference>
<dbReference type="RefSeq" id="WP_332903190.1">
    <property type="nucleotide sequence ID" value="NZ_JBAGLP010000120.1"/>
</dbReference>
<feature type="transmembrane region" description="Helical" evidence="2">
    <location>
        <begin position="79"/>
        <end position="98"/>
    </location>
</feature>
<gene>
    <name evidence="3" type="ORF">V5O49_16595</name>
</gene>
<feature type="region of interest" description="Disordered" evidence="1">
    <location>
        <begin position="207"/>
        <end position="227"/>
    </location>
</feature>
<proteinExistence type="predicted"/>
<feature type="transmembrane region" description="Helical" evidence="2">
    <location>
        <begin position="382"/>
        <end position="403"/>
    </location>
</feature>
<dbReference type="Gene3D" id="1.20.1250.20">
    <property type="entry name" value="MFS general substrate transporter like domains"/>
    <property type="match status" value="2"/>
</dbReference>
<dbReference type="Pfam" id="PF13347">
    <property type="entry name" value="MFS_2"/>
    <property type="match status" value="1"/>
</dbReference>
<keyword evidence="4" id="KW-1185">Reference proteome</keyword>
<keyword evidence="2" id="KW-0812">Transmembrane</keyword>
<evidence type="ECO:0000256" key="1">
    <source>
        <dbReference type="SAM" id="MobiDB-lite"/>
    </source>
</evidence>